<dbReference type="AlphaFoldDB" id="A0A9X1PKB8"/>
<sequence>MNTKTISIALSLLLSAGTLLAQSTATQKKDKEPTQKVTAGDQSQSSKGGSITSEATTGNPPTHIDKTNSVPAASNPQNTGVNASSRKKSGSTVQGGRDAGGKNPKKAGQQPGKQ</sequence>
<name>A0A9X1PKB8_9BACT</name>
<keyword evidence="2" id="KW-0732">Signal</keyword>
<comment type="caution">
    <text evidence="3">The sequence shown here is derived from an EMBL/GenBank/DDBJ whole genome shotgun (WGS) entry which is preliminary data.</text>
</comment>
<accession>A0A9X1PKB8</accession>
<dbReference type="EMBL" id="JAJTTC010000002">
    <property type="protein sequence ID" value="MCF0062655.1"/>
    <property type="molecule type" value="Genomic_DNA"/>
</dbReference>
<organism evidence="3 4">
    <name type="scientific">Dyadobacter chenwenxiniae</name>
    <dbReference type="NCBI Taxonomy" id="2906456"/>
    <lineage>
        <taxon>Bacteria</taxon>
        <taxon>Pseudomonadati</taxon>
        <taxon>Bacteroidota</taxon>
        <taxon>Cytophagia</taxon>
        <taxon>Cytophagales</taxon>
        <taxon>Spirosomataceae</taxon>
        <taxon>Dyadobacter</taxon>
    </lineage>
</organism>
<protein>
    <submittedName>
        <fullName evidence="3">Uncharacterized protein</fullName>
    </submittedName>
</protein>
<dbReference type="Proteomes" id="UP001139000">
    <property type="component" value="Unassembled WGS sequence"/>
</dbReference>
<feature type="signal peptide" evidence="2">
    <location>
        <begin position="1"/>
        <end position="21"/>
    </location>
</feature>
<keyword evidence="4" id="KW-1185">Reference proteome</keyword>
<evidence type="ECO:0000313" key="3">
    <source>
        <dbReference type="EMBL" id="MCF0062655.1"/>
    </source>
</evidence>
<gene>
    <name evidence="3" type="ORF">LXM26_14200</name>
</gene>
<feature type="chain" id="PRO_5040964341" evidence="2">
    <location>
        <begin position="22"/>
        <end position="114"/>
    </location>
</feature>
<feature type="compositionally biased region" description="Polar residues" evidence="1">
    <location>
        <begin position="35"/>
        <end position="60"/>
    </location>
</feature>
<evidence type="ECO:0000256" key="1">
    <source>
        <dbReference type="SAM" id="MobiDB-lite"/>
    </source>
</evidence>
<reference evidence="3" key="1">
    <citation type="submission" date="2021-12" db="EMBL/GenBank/DDBJ databases">
        <title>Novel species in genus Dyadobacter.</title>
        <authorList>
            <person name="Ma C."/>
        </authorList>
    </citation>
    <scope>NUCLEOTIDE SEQUENCE</scope>
    <source>
        <strain evidence="3">LJ419</strain>
    </source>
</reference>
<dbReference type="RefSeq" id="WP_234655748.1">
    <property type="nucleotide sequence ID" value="NZ_CP094997.1"/>
</dbReference>
<feature type="compositionally biased region" description="Polar residues" evidence="1">
    <location>
        <begin position="67"/>
        <end position="94"/>
    </location>
</feature>
<feature type="region of interest" description="Disordered" evidence="1">
    <location>
        <begin position="23"/>
        <end position="114"/>
    </location>
</feature>
<evidence type="ECO:0000256" key="2">
    <source>
        <dbReference type="SAM" id="SignalP"/>
    </source>
</evidence>
<evidence type="ECO:0000313" key="4">
    <source>
        <dbReference type="Proteomes" id="UP001139000"/>
    </source>
</evidence>
<proteinExistence type="predicted"/>